<evidence type="ECO:0000313" key="8">
    <source>
        <dbReference type="Proteomes" id="UP000762676"/>
    </source>
</evidence>
<dbReference type="Pfam" id="PF00083">
    <property type="entry name" value="Sugar_tr"/>
    <property type="match status" value="1"/>
</dbReference>
<reference evidence="7 8" key="1">
    <citation type="journal article" date="2021" name="Elife">
        <title>Chloroplast acquisition without the gene transfer in kleptoplastic sea slugs, Plakobranchus ocellatus.</title>
        <authorList>
            <person name="Maeda T."/>
            <person name="Takahashi S."/>
            <person name="Yoshida T."/>
            <person name="Shimamura S."/>
            <person name="Takaki Y."/>
            <person name="Nagai Y."/>
            <person name="Toyoda A."/>
            <person name="Suzuki Y."/>
            <person name="Arimoto A."/>
            <person name="Ishii H."/>
            <person name="Satoh N."/>
            <person name="Nishiyama T."/>
            <person name="Hasebe M."/>
            <person name="Maruyama T."/>
            <person name="Minagawa J."/>
            <person name="Obokata J."/>
            <person name="Shigenobu S."/>
        </authorList>
    </citation>
    <scope>NUCLEOTIDE SEQUENCE [LARGE SCALE GENOMIC DNA]</scope>
</reference>
<protein>
    <submittedName>
        <fullName evidence="7">Facilitated glucose transporter protein 1</fullName>
    </submittedName>
</protein>
<evidence type="ECO:0000259" key="6">
    <source>
        <dbReference type="PROSITE" id="PS50850"/>
    </source>
</evidence>
<comment type="subcellular location">
    <subcellularLocation>
        <location evidence="1">Membrane</location>
        <topology evidence="1">Multi-pass membrane protein</topology>
    </subcellularLocation>
</comment>
<dbReference type="GO" id="GO:0016020">
    <property type="term" value="C:membrane"/>
    <property type="evidence" value="ECO:0007669"/>
    <property type="project" value="UniProtKB-SubCell"/>
</dbReference>
<sequence length="52" mass="5596">MYATSGLGATLVIMSVVSIWLVNRIGRKILLLFGLTVMGVSSVAIVLLNEFQ</sequence>
<keyword evidence="4 5" id="KW-0472">Membrane</keyword>
<keyword evidence="8" id="KW-1185">Reference proteome</keyword>
<dbReference type="EMBL" id="BMAT01008118">
    <property type="protein sequence ID" value="GFR78330.1"/>
    <property type="molecule type" value="Genomic_DNA"/>
</dbReference>
<keyword evidence="7" id="KW-0813">Transport</keyword>
<feature type="non-terminal residue" evidence="7">
    <location>
        <position position="52"/>
    </location>
</feature>
<dbReference type="Gene3D" id="1.20.1250.20">
    <property type="entry name" value="MFS general substrate transporter like domains"/>
    <property type="match status" value="1"/>
</dbReference>
<dbReference type="AlphaFoldDB" id="A0AAV4G019"/>
<keyword evidence="3 5" id="KW-1133">Transmembrane helix</keyword>
<dbReference type="InterPro" id="IPR005828">
    <property type="entry name" value="MFS_sugar_transport-like"/>
</dbReference>
<feature type="domain" description="Major facilitator superfamily (MFS) profile" evidence="6">
    <location>
        <begin position="1"/>
        <end position="52"/>
    </location>
</feature>
<proteinExistence type="predicted"/>
<name>A0AAV4G019_9GAST</name>
<feature type="transmembrane region" description="Helical" evidence="5">
    <location>
        <begin position="6"/>
        <end position="22"/>
    </location>
</feature>
<dbReference type="PROSITE" id="PS50850">
    <property type="entry name" value="MFS"/>
    <property type="match status" value="1"/>
</dbReference>
<dbReference type="GO" id="GO:0022857">
    <property type="term" value="F:transmembrane transporter activity"/>
    <property type="evidence" value="ECO:0007669"/>
    <property type="project" value="InterPro"/>
</dbReference>
<feature type="transmembrane region" description="Helical" evidence="5">
    <location>
        <begin position="29"/>
        <end position="48"/>
    </location>
</feature>
<dbReference type="SUPFAM" id="SSF103473">
    <property type="entry name" value="MFS general substrate transporter"/>
    <property type="match status" value="1"/>
</dbReference>
<evidence type="ECO:0000256" key="3">
    <source>
        <dbReference type="ARBA" id="ARBA00022989"/>
    </source>
</evidence>
<keyword evidence="2 5" id="KW-0812">Transmembrane</keyword>
<organism evidence="7 8">
    <name type="scientific">Elysia marginata</name>
    <dbReference type="NCBI Taxonomy" id="1093978"/>
    <lineage>
        <taxon>Eukaryota</taxon>
        <taxon>Metazoa</taxon>
        <taxon>Spiralia</taxon>
        <taxon>Lophotrochozoa</taxon>
        <taxon>Mollusca</taxon>
        <taxon>Gastropoda</taxon>
        <taxon>Heterobranchia</taxon>
        <taxon>Euthyneura</taxon>
        <taxon>Panpulmonata</taxon>
        <taxon>Sacoglossa</taxon>
        <taxon>Placobranchoidea</taxon>
        <taxon>Plakobranchidae</taxon>
        <taxon>Elysia</taxon>
    </lineage>
</organism>
<gene>
    <name evidence="7" type="ORF">ElyMa_003992200</name>
</gene>
<dbReference type="InterPro" id="IPR020846">
    <property type="entry name" value="MFS_dom"/>
</dbReference>
<evidence type="ECO:0000256" key="2">
    <source>
        <dbReference type="ARBA" id="ARBA00022692"/>
    </source>
</evidence>
<evidence type="ECO:0000313" key="7">
    <source>
        <dbReference type="EMBL" id="GFR78330.1"/>
    </source>
</evidence>
<evidence type="ECO:0000256" key="1">
    <source>
        <dbReference type="ARBA" id="ARBA00004141"/>
    </source>
</evidence>
<dbReference type="Proteomes" id="UP000762676">
    <property type="component" value="Unassembled WGS sequence"/>
</dbReference>
<keyword evidence="7" id="KW-0762">Sugar transport</keyword>
<evidence type="ECO:0000256" key="5">
    <source>
        <dbReference type="SAM" id="Phobius"/>
    </source>
</evidence>
<evidence type="ECO:0000256" key="4">
    <source>
        <dbReference type="ARBA" id="ARBA00023136"/>
    </source>
</evidence>
<dbReference type="InterPro" id="IPR036259">
    <property type="entry name" value="MFS_trans_sf"/>
</dbReference>
<accession>A0AAV4G019</accession>
<comment type="caution">
    <text evidence="7">The sequence shown here is derived from an EMBL/GenBank/DDBJ whole genome shotgun (WGS) entry which is preliminary data.</text>
</comment>